<comment type="similarity">
    <text evidence="1">Belongs to the TfdA dioxygenase family.</text>
</comment>
<evidence type="ECO:0000256" key="1">
    <source>
        <dbReference type="ARBA" id="ARBA00005896"/>
    </source>
</evidence>
<comment type="caution">
    <text evidence="7">The sequence shown here is derived from an EMBL/GenBank/DDBJ whole genome shotgun (WGS) entry which is preliminary data.</text>
</comment>
<evidence type="ECO:0000256" key="3">
    <source>
        <dbReference type="ARBA" id="ARBA00022964"/>
    </source>
</evidence>
<keyword evidence="5" id="KW-0408">Iron</keyword>
<evidence type="ECO:0000256" key="5">
    <source>
        <dbReference type="ARBA" id="ARBA00023004"/>
    </source>
</evidence>
<dbReference type="InterPro" id="IPR042098">
    <property type="entry name" value="TauD-like_sf"/>
</dbReference>
<gene>
    <name evidence="7" type="ORF">QWZ14_22675</name>
</gene>
<dbReference type="RefSeq" id="WP_290319211.1">
    <property type="nucleotide sequence ID" value="NZ_JAUFPN010000187.1"/>
</dbReference>
<keyword evidence="2" id="KW-0479">Metal-binding</keyword>
<dbReference type="InterPro" id="IPR051323">
    <property type="entry name" value="AtsK-like"/>
</dbReference>
<evidence type="ECO:0000259" key="6">
    <source>
        <dbReference type="Pfam" id="PF02668"/>
    </source>
</evidence>
<evidence type="ECO:0000313" key="7">
    <source>
        <dbReference type="EMBL" id="MDN3567194.1"/>
    </source>
</evidence>
<reference evidence="8" key="1">
    <citation type="journal article" date="2019" name="Int. J. Syst. Evol. Microbiol.">
        <title>The Global Catalogue of Microorganisms (GCM) 10K type strain sequencing project: providing services to taxonomists for standard genome sequencing and annotation.</title>
        <authorList>
            <consortium name="The Broad Institute Genomics Platform"/>
            <consortium name="The Broad Institute Genome Sequencing Center for Infectious Disease"/>
            <person name="Wu L."/>
            <person name="Ma J."/>
        </authorList>
    </citation>
    <scope>NUCLEOTIDE SEQUENCE [LARGE SCALE GENOMIC DNA]</scope>
    <source>
        <strain evidence="8">CECT 7131</strain>
    </source>
</reference>
<organism evidence="7 8">
    <name type="scientific">Paeniroseomonas aquatica</name>
    <dbReference type="NCBI Taxonomy" id="373043"/>
    <lineage>
        <taxon>Bacteria</taxon>
        <taxon>Pseudomonadati</taxon>
        <taxon>Pseudomonadota</taxon>
        <taxon>Alphaproteobacteria</taxon>
        <taxon>Acetobacterales</taxon>
        <taxon>Acetobacteraceae</taxon>
        <taxon>Paeniroseomonas</taxon>
    </lineage>
</organism>
<dbReference type="PANTHER" id="PTHR30468">
    <property type="entry name" value="ALPHA-KETOGLUTARATE-DEPENDENT SULFONATE DIOXYGENASE"/>
    <property type="match status" value="1"/>
</dbReference>
<dbReference type="Gene3D" id="3.60.130.10">
    <property type="entry name" value="Clavaminate synthase-like"/>
    <property type="match status" value="1"/>
</dbReference>
<keyword evidence="8" id="KW-1185">Reference proteome</keyword>
<feature type="domain" description="TauD/TfdA-like" evidence="6">
    <location>
        <begin position="2"/>
        <end position="140"/>
    </location>
</feature>
<dbReference type="GO" id="GO:0051213">
    <property type="term" value="F:dioxygenase activity"/>
    <property type="evidence" value="ECO:0007669"/>
    <property type="project" value="UniProtKB-KW"/>
</dbReference>
<accession>A0ABT8ACX2</accession>
<dbReference type="EC" id="1.14.11.-" evidence="7"/>
<sequence length="166" mass="18065">MHADHSHAAEPSIACIAQAAGPEARYGEIAFADQRAALEGLPPGLRQRAEELRAEHRHAGQRAEHPVVRSHPITGAPSLFVNPAFTTRILNLPQAESDRLLARLFAAATAPPVTWRHGWEAGDLLLWDNRAVLHTGSPATALHRTRIEGDRPLGLRAMEMPWVVAG</sequence>
<keyword evidence="3 7" id="KW-0223">Dioxygenase</keyword>
<dbReference type="Proteomes" id="UP001529369">
    <property type="component" value="Unassembled WGS sequence"/>
</dbReference>
<protein>
    <submittedName>
        <fullName evidence="7">TauD/TfdA family dioxygenase</fullName>
        <ecNumber evidence="7">1.14.11.-</ecNumber>
    </submittedName>
</protein>
<dbReference type="EMBL" id="JAUFPN010000187">
    <property type="protein sequence ID" value="MDN3567194.1"/>
    <property type="molecule type" value="Genomic_DNA"/>
</dbReference>
<evidence type="ECO:0000313" key="8">
    <source>
        <dbReference type="Proteomes" id="UP001529369"/>
    </source>
</evidence>
<dbReference type="InterPro" id="IPR003819">
    <property type="entry name" value="TauD/TfdA-like"/>
</dbReference>
<dbReference type="PANTHER" id="PTHR30468:SF1">
    <property type="entry name" value="ALPHA-KETOGLUTARATE-DEPENDENT SULFONATE DIOXYGENASE"/>
    <property type="match status" value="1"/>
</dbReference>
<evidence type="ECO:0000256" key="4">
    <source>
        <dbReference type="ARBA" id="ARBA00023002"/>
    </source>
</evidence>
<proteinExistence type="inferred from homology"/>
<name>A0ABT8ACX2_9PROT</name>
<keyword evidence="4 7" id="KW-0560">Oxidoreductase</keyword>
<dbReference type="SUPFAM" id="SSF51197">
    <property type="entry name" value="Clavaminate synthase-like"/>
    <property type="match status" value="1"/>
</dbReference>
<dbReference type="Pfam" id="PF02668">
    <property type="entry name" value="TauD"/>
    <property type="match status" value="1"/>
</dbReference>
<evidence type="ECO:0000256" key="2">
    <source>
        <dbReference type="ARBA" id="ARBA00022723"/>
    </source>
</evidence>